<keyword evidence="3" id="KW-0546">Nucleotide metabolism</keyword>
<keyword evidence="3" id="KW-0963">Cytoplasm</keyword>
<dbReference type="PANTHER" id="PTHR43213:SF5">
    <property type="entry name" value="BIFUNCTIONAL DTTP_UTP PYROPHOSPHATASE_METHYLTRANSFERASE PROTEIN-RELATED"/>
    <property type="match status" value="1"/>
</dbReference>
<dbReference type="NCBIfam" id="TIGR00172">
    <property type="entry name" value="maf"/>
    <property type="match status" value="1"/>
</dbReference>
<comment type="caution">
    <text evidence="3">Lacks conserved residue(s) required for the propagation of feature annotation.</text>
</comment>
<dbReference type="GO" id="GO:0009117">
    <property type="term" value="P:nucleotide metabolic process"/>
    <property type="evidence" value="ECO:0007669"/>
    <property type="project" value="UniProtKB-KW"/>
</dbReference>
<reference evidence="5" key="1">
    <citation type="journal article" date="2010" name="Stand. Genomic Sci.">
        <title>Complete genome sequence of 'Thermobaculum terrenum' type strain (YNP1).</title>
        <authorList>
            <person name="Kiss H."/>
            <person name="Cleland D."/>
            <person name="Lapidus A."/>
            <person name="Lucas S."/>
            <person name="Glavina Del Rio T."/>
            <person name="Nolan M."/>
            <person name="Tice H."/>
            <person name="Han C."/>
            <person name="Goodwin L."/>
            <person name="Pitluck S."/>
            <person name="Liolios K."/>
            <person name="Ivanova N."/>
            <person name="Mavromatis K."/>
            <person name="Ovchinnikova G."/>
            <person name="Pati A."/>
            <person name="Chen A."/>
            <person name="Palaniappan K."/>
            <person name="Land M."/>
            <person name="Hauser L."/>
            <person name="Chang Y."/>
            <person name="Jeffries C."/>
            <person name="Lu M."/>
            <person name="Brettin T."/>
            <person name="Detter J."/>
            <person name="Goker M."/>
            <person name="Tindall B."/>
            <person name="Beck B."/>
            <person name="McDermott T."/>
            <person name="Woyke T."/>
            <person name="Bristow J."/>
            <person name="Eisen J."/>
            <person name="Markowitz V."/>
            <person name="Hugenholtz P."/>
            <person name="Kyrpides N."/>
            <person name="Klenk H."/>
            <person name="Cheng J."/>
        </authorList>
    </citation>
    <scope>NUCLEOTIDE SEQUENCE [LARGE SCALE GENOMIC DNA]</scope>
    <source>
        <strain evidence="5">ATCC BAA-798 / YNP1</strain>
    </source>
</reference>
<feature type="site" description="Important for substrate specificity" evidence="3">
    <location>
        <position position="14"/>
    </location>
</feature>
<dbReference type="HAMAP" id="MF_00528">
    <property type="entry name" value="Maf"/>
    <property type="match status" value="1"/>
</dbReference>
<sequence length="200" mass="22084">MLHRKIVLASSSPRRKELLSGLGIQFEIFSPDIPEDVAPGESPWNLARRLAYEKWGNVVSKSGFEDYLVITADTVVDLDGRSLGKPNSREEAFEMLKSLRAREHLVHTAVCVGDGTLLLCSVVTTRVKMRNYSDGEIASYVETGSPMDKAGGYAVQDEFFSPVERMEGSYTNVVGLPLEAVVRMLERFDIKMLGGAAVVR</sequence>
<evidence type="ECO:0000313" key="5">
    <source>
        <dbReference type="Proteomes" id="UP000000323"/>
    </source>
</evidence>
<dbReference type="Proteomes" id="UP000000323">
    <property type="component" value="Chromosome 1"/>
</dbReference>
<dbReference type="InterPro" id="IPR003697">
    <property type="entry name" value="Maf-like"/>
</dbReference>
<dbReference type="CDD" id="cd00555">
    <property type="entry name" value="Maf"/>
    <property type="match status" value="1"/>
</dbReference>
<dbReference type="PIRSF" id="PIRSF006305">
    <property type="entry name" value="Maf"/>
    <property type="match status" value="1"/>
</dbReference>
<comment type="subcellular location">
    <subcellularLocation>
        <location evidence="3">Cytoplasm</location>
    </subcellularLocation>
</comment>
<comment type="catalytic activity">
    <reaction evidence="3">
        <text>UTP + H2O = UMP + diphosphate + H(+)</text>
        <dbReference type="Rhea" id="RHEA:29395"/>
        <dbReference type="ChEBI" id="CHEBI:15377"/>
        <dbReference type="ChEBI" id="CHEBI:15378"/>
        <dbReference type="ChEBI" id="CHEBI:33019"/>
        <dbReference type="ChEBI" id="CHEBI:46398"/>
        <dbReference type="ChEBI" id="CHEBI:57865"/>
        <dbReference type="EC" id="3.6.1.9"/>
    </reaction>
</comment>
<dbReference type="OrthoDB" id="9807767at2"/>
<evidence type="ECO:0000313" key="4">
    <source>
        <dbReference type="EMBL" id="ACZ41610.1"/>
    </source>
</evidence>
<dbReference type="Pfam" id="PF02545">
    <property type="entry name" value="Maf"/>
    <property type="match status" value="1"/>
</dbReference>
<feature type="site" description="Important for substrate specificity" evidence="3">
    <location>
        <position position="156"/>
    </location>
</feature>
<organism evidence="4 5">
    <name type="scientific">Thermobaculum terrenum (strain ATCC BAA-798 / CCMEE 7001 / YNP1)</name>
    <dbReference type="NCBI Taxonomy" id="525904"/>
    <lineage>
        <taxon>Bacteria</taxon>
        <taxon>Bacillati</taxon>
        <taxon>Chloroflexota</taxon>
        <taxon>Chloroflexia</taxon>
        <taxon>Candidatus Thermobaculales</taxon>
        <taxon>Candidatus Thermobaculaceae</taxon>
        <taxon>Thermobaculum</taxon>
    </lineage>
</organism>
<dbReference type="KEGG" id="ttr:Tter_0693"/>
<dbReference type="EMBL" id="CP001825">
    <property type="protein sequence ID" value="ACZ41610.1"/>
    <property type="molecule type" value="Genomic_DNA"/>
</dbReference>
<evidence type="ECO:0000256" key="2">
    <source>
        <dbReference type="ARBA" id="ARBA00022801"/>
    </source>
</evidence>
<evidence type="ECO:0000256" key="1">
    <source>
        <dbReference type="ARBA" id="ARBA00001968"/>
    </source>
</evidence>
<accession>D1CFA4</accession>
<dbReference type="AlphaFoldDB" id="D1CFA4"/>
<proteinExistence type="inferred from homology"/>
<evidence type="ECO:0000256" key="3">
    <source>
        <dbReference type="HAMAP-Rule" id="MF_00528"/>
    </source>
</evidence>
<dbReference type="HOGENOM" id="CLU_040416_2_1_0"/>
<dbReference type="Gene3D" id="3.90.950.10">
    <property type="match status" value="1"/>
</dbReference>
<keyword evidence="2 3" id="KW-0378">Hydrolase</keyword>
<gene>
    <name evidence="4" type="ordered locus">Tter_0693</name>
</gene>
<comment type="cofactor">
    <cofactor evidence="1 3">
        <name>a divalent metal cation</name>
        <dbReference type="ChEBI" id="CHEBI:60240"/>
    </cofactor>
</comment>
<dbReference type="SUPFAM" id="SSF52972">
    <property type="entry name" value="ITPase-like"/>
    <property type="match status" value="1"/>
</dbReference>
<feature type="active site" description="Proton acceptor" evidence="3">
    <location>
        <position position="73"/>
    </location>
</feature>
<feature type="site" description="Important for substrate specificity" evidence="3">
    <location>
        <position position="74"/>
    </location>
</feature>
<dbReference type="EC" id="3.6.1.9" evidence="3"/>
<dbReference type="PANTHER" id="PTHR43213">
    <property type="entry name" value="BIFUNCTIONAL DTTP/UTP PYROPHOSPHATASE/METHYLTRANSFERASE PROTEIN-RELATED"/>
    <property type="match status" value="1"/>
</dbReference>
<protein>
    <recommendedName>
        <fullName evidence="3">dTTP/UTP pyrophosphatase</fullName>
        <shortName evidence="3">dTTPase/UTPase</shortName>
        <ecNumber evidence="3">3.6.1.9</ecNumber>
    </recommendedName>
    <alternativeName>
        <fullName evidence="3">Nucleoside triphosphate pyrophosphatase</fullName>
    </alternativeName>
    <alternativeName>
        <fullName evidence="3">Nucleotide pyrophosphatase</fullName>
        <shortName evidence="3">Nucleotide PPase</shortName>
    </alternativeName>
</protein>
<keyword evidence="5" id="KW-1185">Reference proteome</keyword>
<dbReference type="eggNOG" id="COG0424">
    <property type="taxonomic scope" value="Bacteria"/>
</dbReference>
<dbReference type="STRING" id="525904.Tter_0693"/>
<comment type="function">
    <text evidence="3">Nucleoside triphosphate pyrophosphatase that hydrolyzes dTTP and UTP. May have a dual role in cell division arrest and in preventing the incorporation of modified nucleotides into cellular nucleic acids.</text>
</comment>
<comment type="similarity">
    <text evidence="3">Belongs to the Maf family. YhdE subfamily.</text>
</comment>
<dbReference type="GO" id="GO:0036221">
    <property type="term" value="F:UTP diphosphatase activity"/>
    <property type="evidence" value="ECO:0007669"/>
    <property type="project" value="RHEA"/>
</dbReference>
<comment type="catalytic activity">
    <reaction evidence="3">
        <text>dTTP + H2O = dTMP + diphosphate + H(+)</text>
        <dbReference type="Rhea" id="RHEA:28534"/>
        <dbReference type="ChEBI" id="CHEBI:15377"/>
        <dbReference type="ChEBI" id="CHEBI:15378"/>
        <dbReference type="ChEBI" id="CHEBI:33019"/>
        <dbReference type="ChEBI" id="CHEBI:37568"/>
        <dbReference type="ChEBI" id="CHEBI:63528"/>
        <dbReference type="EC" id="3.6.1.9"/>
    </reaction>
</comment>
<dbReference type="GO" id="GO:0005737">
    <property type="term" value="C:cytoplasm"/>
    <property type="evidence" value="ECO:0007669"/>
    <property type="project" value="UniProtKB-SubCell"/>
</dbReference>
<dbReference type="GO" id="GO:0036218">
    <property type="term" value="F:dTTP diphosphatase activity"/>
    <property type="evidence" value="ECO:0007669"/>
    <property type="project" value="RHEA"/>
</dbReference>
<name>D1CFA4_THET1</name>
<dbReference type="InterPro" id="IPR029001">
    <property type="entry name" value="ITPase-like_fam"/>
</dbReference>